<dbReference type="InterPro" id="IPR017850">
    <property type="entry name" value="Alkaline_phosphatase_core_sf"/>
</dbReference>
<dbReference type="CDD" id="cd02795">
    <property type="entry name" value="CBM6-CBM35-CBM36_like"/>
    <property type="match status" value="1"/>
</dbReference>
<dbReference type="Gene3D" id="3.40.720.10">
    <property type="entry name" value="Alkaline Phosphatase, subunit A"/>
    <property type="match status" value="1"/>
</dbReference>
<sequence length="608" mass="67710">MPRKTHLFSLLINLCTLRNSLRYASRIICLLIFTSILIHNALAQKRPNVVLILTDDQGWGDLSIHGNANVQTPNIDKLAREGARFSRFYVAPLCAPTRAGLLTGRYHYKAGVSGVSNSKEFLNLDELTFADLFKKAGYATGAFGKWHNGSQYPYHPNGRGFDEFYGFLSGHYANYFNTMLDHNGVAVRSIGYITDDLTDQAIGFIEKNKDKPFVCYVPFNAPHSPFQVPDQYYDRVKARGIRQFSQNKTQEQTEVTISALAMCENIDDNVGRILKTLDDLQIAENTIVIYLSDNGPNSWRWNGGMRGRKGMADEGGVRVPFFIRWPGVIPAGKVVEGNAAYIDVLPTLADLTGIATTGTRPLDGISLKPVLTGKAARLPGRLLFSSINKTHSVRQFPYVYQDGTLYNLSKDSTQQNNLAEQNPDITRSLASELDHWYKTTFREVDSVRPIPVGYPRFPKTTLPSQDAILHPSATGTLSYSSAAPNSSWIANWNDTQSYVTWNVDVHTTGKYKVSILYTSPESGVGNTFKAELNGKSISGKIKESFDPELIPSPDRVKREAESYEKEFKTLYVGDWTLEKGTGELKLSVSQLAGQKFADVRAIELVLVQ</sequence>
<reference evidence="6 7" key="1">
    <citation type="submission" date="2020-06" db="EMBL/GenBank/DDBJ databases">
        <title>Dyadobacter sandarakinus sp. nov., isolated from the soil of the Arctic Yellow River Station.</title>
        <authorList>
            <person name="Zhang Y."/>
            <person name="Peng F."/>
        </authorList>
    </citation>
    <scope>NUCLEOTIDE SEQUENCE [LARGE SCALE GENOMIC DNA]</scope>
    <source>
        <strain evidence="6 7">Q3-56</strain>
    </source>
</reference>
<dbReference type="EMBL" id="CP056775">
    <property type="protein sequence ID" value="QRQ99804.1"/>
    <property type="molecule type" value="Genomic_DNA"/>
</dbReference>
<dbReference type="CDD" id="cd16146">
    <property type="entry name" value="ARS_like"/>
    <property type="match status" value="1"/>
</dbReference>
<keyword evidence="3" id="KW-0378">Hydrolase</keyword>
<proteinExistence type="inferred from homology"/>
<dbReference type="PROSITE" id="PS00523">
    <property type="entry name" value="SULFATASE_1"/>
    <property type="match status" value="1"/>
</dbReference>
<keyword evidence="2" id="KW-0479">Metal-binding</keyword>
<organism evidence="6 7">
    <name type="scientific">Dyadobacter sandarakinus</name>
    <dbReference type="NCBI Taxonomy" id="2747268"/>
    <lineage>
        <taxon>Bacteria</taxon>
        <taxon>Pseudomonadati</taxon>
        <taxon>Bacteroidota</taxon>
        <taxon>Cytophagia</taxon>
        <taxon>Cytophagales</taxon>
        <taxon>Spirosomataceae</taxon>
        <taxon>Dyadobacter</taxon>
    </lineage>
</organism>
<comment type="similarity">
    <text evidence="1">Belongs to the sulfatase family.</text>
</comment>
<dbReference type="SUPFAM" id="SSF53649">
    <property type="entry name" value="Alkaline phosphatase-like"/>
    <property type="match status" value="1"/>
</dbReference>
<dbReference type="InterPro" id="IPR024607">
    <property type="entry name" value="Sulfatase_CS"/>
</dbReference>
<name>A0ABX7I1S6_9BACT</name>
<evidence type="ECO:0000313" key="6">
    <source>
        <dbReference type="EMBL" id="QRQ99804.1"/>
    </source>
</evidence>
<keyword evidence="7" id="KW-1185">Reference proteome</keyword>
<keyword evidence="4" id="KW-0106">Calcium</keyword>
<accession>A0ABX7I1S6</accession>
<dbReference type="Proteomes" id="UP000612680">
    <property type="component" value="Chromosome"/>
</dbReference>
<feature type="domain" description="Sulfatase N-terminal" evidence="5">
    <location>
        <begin position="47"/>
        <end position="354"/>
    </location>
</feature>
<evidence type="ECO:0000256" key="4">
    <source>
        <dbReference type="ARBA" id="ARBA00022837"/>
    </source>
</evidence>
<dbReference type="Gene3D" id="2.60.120.260">
    <property type="entry name" value="Galactose-binding domain-like"/>
    <property type="match status" value="1"/>
</dbReference>
<evidence type="ECO:0000256" key="2">
    <source>
        <dbReference type="ARBA" id="ARBA00022723"/>
    </source>
</evidence>
<dbReference type="PANTHER" id="PTHR42693:SF53">
    <property type="entry name" value="ENDO-4-O-SULFATASE"/>
    <property type="match status" value="1"/>
</dbReference>
<gene>
    <name evidence="6" type="ORF">HWI92_02150</name>
</gene>
<dbReference type="InterPro" id="IPR050738">
    <property type="entry name" value="Sulfatase"/>
</dbReference>
<protein>
    <submittedName>
        <fullName evidence="6">Sulfatase-like hydrolase/transferase</fullName>
    </submittedName>
</protein>
<evidence type="ECO:0000256" key="1">
    <source>
        <dbReference type="ARBA" id="ARBA00008779"/>
    </source>
</evidence>
<dbReference type="PANTHER" id="PTHR42693">
    <property type="entry name" value="ARYLSULFATASE FAMILY MEMBER"/>
    <property type="match status" value="1"/>
</dbReference>
<dbReference type="Gene3D" id="3.30.1120.10">
    <property type="match status" value="1"/>
</dbReference>
<evidence type="ECO:0000313" key="7">
    <source>
        <dbReference type="Proteomes" id="UP000612680"/>
    </source>
</evidence>
<evidence type="ECO:0000259" key="5">
    <source>
        <dbReference type="Pfam" id="PF00884"/>
    </source>
</evidence>
<evidence type="ECO:0000256" key="3">
    <source>
        <dbReference type="ARBA" id="ARBA00022801"/>
    </source>
</evidence>
<dbReference type="InterPro" id="IPR000917">
    <property type="entry name" value="Sulfatase_N"/>
</dbReference>
<dbReference type="Pfam" id="PF00884">
    <property type="entry name" value="Sulfatase"/>
    <property type="match status" value="1"/>
</dbReference>